<evidence type="ECO:0000313" key="5">
    <source>
        <dbReference type="Proteomes" id="UP000195913"/>
    </source>
</evidence>
<dbReference type="Gene3D" id="3.30.420.40">
    <property type="match status" value="2"/>
</dbReference>
<dbReference type="CDD" id="cd24076">
    <property type="entry name" value="ASKHA_ATPase_ROK_BsXylR-like"/>
    <property type="match status" value="1"/>
</dbReference>
<dbReference type="EMBL" id="FUHW01000038">
    <property type="protein sequence ID" value="SJM67890.1"/>
    <property type="molecule type" value="Genomic_DNA"/>
</dbReference>
<feature type="compositionally biased region" description="Basic residues" evidence="2">
    <location>
        <begin position="506"/>
        <end position="515"/>
    </location>
</feature>
<gene>
    <name evidence="4" type="ORF">FM101_10670</name>
</gene>
<feature type="region of interest" description="Disordered" evidence="2">
    <location>
        <begin position="419"/>
        <end position="535"/>
    </location>
</feature>
<accession>A0A1R4GID0</accession>
<dbReference type="SUPFAM" id="SSF53067">
    <property type="entry name" value="Actin-like ATPase domain"/>
    <property type="match status" value="1"/>
</dbReference>
<evidence type="ECO:0000256" key="1">
    <source>
        <dbReference type="ARBA" id="ARBA00006479"/>
    </source>
</evidence>
<keyword evidence="5" id="KW-1185">Reference proteome</keyword>
<evidence type="ECO:0000313" key="4">
    <source>
        <dbReference type="EMBL" id="SJM67890.1"/>
    </source>
</evidence>
<feature type="region of interest" description="Disordered" evidence="2">
    <location>
        <begin position="1"/>
        <end position="20"/>
    </location>
</feature>
<dbReference type="AlphaFoldDB" id="A0A1R4GID0"/>
<dbReference type="PANTHER" id="PTHR18964">
    <property type="entry name" value="ROK (REPRESSOR, ORF, KINASE) FAMILY"/>
    <property type="match status" value="1"/>
</dbReference>
<sequence length="535" mass="56931">MQETRAGSQAGRRSPGSQSALRHLNQQRLIDCLLAGPATQAELSRQTGLSTATVSNIVKFMQASGLVDTEPTTSSGRRALNVRLLNDGAIGVGIDFGRRHLRVVFASLNYHIIAERTIILPLGHQGEEGIAAAARLVTELLAENNLHRSTLIGAGVGIPGPIDRRSGTVAQGAILPEWVGLNLQERIEEVLDVPVIVDNDANLGALAEVTWGPHNGVDNLVFIKIGSGIGAGLIINGSPYYGNIGITGEIGHATVQQHGSICRCGNRGCLETVASTTIMSTLLAGAEHPPQTAEDIVAQGRGGGSAVLRVLDDAGMAVGQELANIANLLNPEVIVVGGPLTGLGDLLLEPIRRGLHRHAVPIVGDSTTVVMSSLSERAESLGAAALAFQHVGIRAPWTPRRSATGEPQRILSTIHWKAPGHHAHTTCRAARPESAGNAFDHQGVPGRQGPGRRQSERARRRDPRGLWGERRREIDADEGPLRGLPTRNLHRGHPLSGKSPGLPHHQCQRRGRHRDHPPGTRPDPRAEHHGEHFPG</sequence>
<feature type="compositionally biased region" description="Basic and acidic residues" evidence="2">
    <location>
        <begin position="453"/>
        <end position="474"/>
    </location>
</feature>
<protein>
    <submittedName>
        <fullName evidence="4">Putative ROK-family transcriptional regulator</fullName>
    </submittedName>
</protein>
<feature type="domain" description="HTH marR-type" evidence="3">
    <location>
        <begin position="34"/>
        <end position="78"/>
    </location>
</feature>
<dbReference type="SUPFAM" id="SSF46785">
    <property type="entry name" value="Winged helix' DNA-binding domain"/>
    <property type="match status" value="1"/>
</dbReference>
<organism evidence="4 5">
    <name type="scientific">Arthrobacter rhombi</name>
    <dbReference type="NCBI Taxonomy" id="71253"/>
    <lineage>
        <taxon>Bacteria</taxon>
        <taxon>Bacillati</taxon>
        <taxon>Actinomycetota</taxon>
        <taxon>Actinomycetes</taxon>
        <taxon>Micrococcales</taxon>
        <taxon>Micrococcaceae</taxon>
        <taxon>Arthrobacter</taxon>
    </lineage>
</organism>
<reference evidence="4 5" key="1">
    <citation type="submission" date="2017-02" db="EMBL/GenBank/DDBJ databases">
        <authorList>
            <person name="Peterson S.W."/>
        </authorList>
    </citation>
    <scope>NUCLEOTIDE SEQUENCE [LARGE SCALE GENOMIC DNA]</scope>
    <source>
        <strain evidence="4 5">B Ar 00.02</strain>
    </source>
</reference>
<dbReference type="InterPro" id="IPR000600">
    <property type="entry name" value="ROK"/>
</dbReference>
<dbReference type="CDD" id="cd00090">
    <property type="entry name" value="HTH_ARSR"/>
    <property type="match status" value="1"/>
</dbReference>
<dbReference type="InterPro" id="IPR049874">
    <property type="entry name" value="ROK_cs"/>
</dbReference>
<dbReference type="InterPro" id="IPR043129">
    <property type="entry name" value="ATPase_NBD"/>
</dbReference>
<evidence type="ECO:0000259" key="3">
    <source>
        <dbReference type="Pfam" id="PF12802"/>
    </source>
</evidence>
<dbReference type="Pfam" id="PF00480">
    <property type="entry name" value="ROK"/>
    <property type="match status" value="1"/>
</dbReference>
<dbReference type="PROSITE" id="PS01125">
    <property type="entry name" value="ROK"/>
    <property type="match status" value="1"/>
</dbReference>
<dbReference type="Proteomes" id="UP000195913">
    <property type="component" value="Unassembled WGS sequence"/>
</dbReference>
<evidence type="ECO:0000256" key="2">
    <source>
        <dbReference type="SAM" id="MobiDB-lite"/>
    </source>
</evidence>
<dbReference type="GO" id="GO:0003700">
    <property type="term" value="F:DNA-binding transcription factor activity"/>
    <property type="evidence" value="ECO:0007669"/>
    <property type="project" value="InterPro"/>
</dbReference>
<dbReference type="InterPro" id="IPR011991">
    <property type="entry name" value="ArsR-like_HTH"/>
</dbReference>
<dbReference type="Gene3D" id="1.10.10.10">
    <property type="entry name" value="Winged helix-like DNA-binding domain superfamily/Winged helix DNA-binding domain"/>
    <property type="match status" value="1"/>
</dbReference>
<proteinExistence type="inferred from homology"/>
<dbReference type="Pfam" id="PF12802">
    <property type="entry name" value="MarR_2"/>
    <property type="match status" value="1"/>
</dbReference>
<feature type="compositionally biased region" description="Basic and acidic residues" evidence="2">
    <location>
        <begin position="516"/>
        <end position="535"/>
    </location>
</feature>
<comment type="similarity">
    <text evidence="1">Belongs to the ROK (NagC/XylR) family.</text>
</comment>
<dbReference type="InterPro" id="IPR036390">
    <property type="entry name" value="WH_DNA-bd_sf"/>
</dbReference>
<dbReference type="InterPro" id="IPR000835">
    <property type="entry name" value="HTH_MarR-typ"/>
</dbReference>
<name>A0A1R4GID0_9MICC</name>
<dbReference type="PANTHER" id="PTHR18964:SF173">
    <property type="entry name" value="GLUCOKINASE"/>
    <property type="match status" value="1"/>
</dbReference>
<dbReference type="InterPro" id="IPR036388">
    <property type="entry name" value="WH-like_DNA-bd_sf"/>
</dbReference>